<dbReference type="EMBL" id="CADEPM010000003">
    <property type="protein sequence ID" value="CAB3403665.1"/>
    <property type="molecule type" value="Genomic_DNA"/>
</dbReference>
<reference evidence="1 2" key="1">
    <citation type="submission" date="2020-04" db="EMBL/GenBank/DDBJ databases">
        <authorList>
            <person name="Laetsch R D."/>
            <person name="Stevens L."/>
            <person name="Kumar S."/>
            <person name="Blaxter L. M."/>
        </authorList>
    </citation>
    <scope>NUCLEOTIDE SEQUENCE [LARGE SCALE GENOMIC DNA]</scope>
</reference>
<protein>
    <submittedName>
        <fullName evidence="1">Uncharacterized protein</fullName>
    </submittedName>
</protein>
<evidence type="ECO:0000313" key="1">
    <source>
        <dbReference type="EMBL" id="CAB3403665.1"/>
    </source>
</evidence>
<sequence>MTTVSKLDPIFEEPNDQIGHRFQSEPTRANALAAAKQLLEDSRGKSWEQLARKYTIGLTAAPCVERLSQEELEESLSKMPEYNNYRFSRSRSVDPSQISREKYLSRWSRENTPVDSEKRYASHVRRSYTPVREISSVQHVNDSNLHRSRTPLAVVTAPYHTNINYRSEIEPFRKYDIYSGLRTWSYPIYKYVYGRESDYRRPYSFDRTYANTPVYTPPQLAAESRPITTRRGYSGYAYMANETNYDLASRPKSLQNYMYTRNYLGTTSAPWYWSYYGNSHLRHFNSYRPHNYTSSTASWSRYY</sequence>
<dbReference type="Proteomes" id="UP000494206">
    <property type="component" value="Unassembled WGS sequence"/>
</dbReference>
<comment type="caution">
    <text evidence="1">The sequence shown here is derived from an EMBL/GenBank/DDBJ whole genome shotgun (WGS) entry which is preliminary data.</text>
</comment>
<dbReference type="AlphaFoldDB" id="A0A8S1EUB8"/>
<organism evidence="1 2">
    <name type="scientific">Caenorhabditis bovis</name>
    <dbReference type="NCBI Taxonomy" id="2654633"/>
    <lineage>
        <taxon>Eukaryota</taxon>
        <taxon>Metazoa</taxon>
        <taxon>Ecdysozoa</taxon>
        <taxon>Nematoda</taxon>
        <taxon>Chromadorea</taxon>
        <taxon>Rhabditida</taxon>
        <taxon>Rhabditina</taxon>
        <taxon>Rhabditomorpha</taxon>
        <taxon>Rhabditoidea</taxon>
        <taxon>Rhabditidae</taxon>
        <taxon>Peloderinae</taxon>
        <taxon>Caenorhabditis</taxon>
    </lineage>
</organism>
<name>A0A8S1EUB8_9PELO</name>
<evidence type="ECO:0000313" key="2">
    <source>
        <dbReference type="Proteomes" id="UP000494206"/>
    </source>
</evidence>
<keyword evidence="2" id="KW-1185">Reference proteome</keyword>
<dbReference type="OrthoDB" id="5836460at2759"/>
<accession>A0A8S1EUB8</accession>
<gene>
    <name evidence="1" type="ORF">CBOVIS_LOCUS6101</name>
</gene>
<proteinExistence type="predicted"/>